<sequence length="58" mass="6128">MAVIDYMNVFNEFLNSSVDCKCTSGCGQGKPCDAGCNCNCASKKETGKDCCETGSCKK</sequence>
<accession>Q16ZK4</accession>
<protein>
    <submittedName>
        <fullName evidence="1">AAEL008176-PA</fullName>
    </submittedName>
</protein>
<reference evidence="1" key="1">
    <citation type="submission" date="2005-10" db="EMBL/GenBank/DDBJ databases">
        <authorList>
            <person name="Loftus B.J."/>
            <person name="Nene V.M."/>
            <person name="Hannick L.I."/>
            <person name="Bidwell S."/>
            <person name="Haas B."/>
            <person name="Amedeo P."/>
            <person name="Orvis J."/>
            <person name="Wortman J.R."/>
            <person name="White O.R."/>
            <person name="Salzberg S."/>
            <person name="Shumway M."/>
            <person name="Koo H."/>
            <person name="Zhao Y."/>
            <person name="Holmes M."/>
            <person name="Miller J."/>
            <person name="Schatz M."/>
            <person name="Pop M."/>
            <person name="Pai G."/>
            <person name="Utterback T."/>
            <person name="Rogers Y.-H."/>
            <person name="Kravitz S."/>
            <person name="Fraser C.M."/>
        </authorList>
    </citation>
    <scope>NUCLEOTIDE SEQUENCE</scope>
    <source>
        <strain evidence="1">Liverpool</strain>
    </source>
</reference>
<organism evidence="1 2">
    <name type="scientific">Aedes aegypti</name>
    <name type="common">Yellowfever mosquito</name>
    <name type="synonym">Culex aegypti</name>
    <dbReference type="NCBI Taxonomy" id="7159"/>
    <lineage>
        <taxon>Eukaryota</taxon>
        <taxon>Metazoa</taxon>
        <taxon>Ecdysozoa</taxon>
        <taxon>Arthropoda</taxon>
        <taxon>Hexapoda</taxon>
        <taxon>Insecta</taxon>
        <taxon>Pterygota</taxon>
        <taxon>Neoptera</taxon>
        <taxon>Endopterygota</taxon>
        <taxon>Diptera</taxon>
        <taxon>Nematocera</taxon>
        <taxon>Culicoidea</taxon>
        <taxon>Culicidae</taxon>
        <taxon>Culicinae</taxon>
        <taxon>Aedini</taxon>
        <taxon>Aedes</taxon>
        <taxon>Stegomyia</taxon>
    </lineage>
</organism>
<dbReference type="PaxDb" id="7159-AAEL008176-PA"/>
<dbReference type="AlphaFoldDB" id="Q16ZK4"/>
<reference evidence="1" key="3">
    <citation type="submission" date="2012-09" db="EMBL/GenBank/DDBJ databases">
        <authorList>
            <consortium name="VectorBase"/>
        </authorList>
    </citation>
    <scope>NUCLEOTIDE SEQUENCE</scope>
    <source>
        <strain evidence="1">Liverpool</strain>
    </source>
</reference>
<name>Q16ZK4_AEDAE</name>
<dbReference type="STRING" id="7159.Q16ZK4"/>
<dbReference type="EMBL" id="CH477489">
    <property type="protein sequence ID" value="EAT40070.1"/>
    <property type="molecule type" value="Genomic_DNA"/>
</dbReference>
<dbReference type="Proteomes" id="UP000682892">
    <property type="component" value="Chromosome 3"/>
</dbReference>
<reference evidence="1" key="2">
    <citation type="journal article" date="2007" name="Science">
        <title>Genome sequence of Aedes aegypti, a major arbovirus vector.</title>
        <authorList>
            <person name="Nene V."/>
            <person name="Wortman J.R."/>
            <person name="Lawson D."/>
            <person name="Haas B."/>
            <person name="Kodira C."/>
            <person name="Tu Z.J."/>
            <person name="Loftus B."/>
            <person name="Xi Z."/>
            <person name="Megy K."/>
            <person name="Grabherr M."/>
            <person name="Ren Q."/>
            <person name="Zdobnov E.M."/>
            <person name="Lobo N.F."/>
            <person name="Campbell K.S."/>
            <person name="Brown S.E."/>
            <person name="Bonaldo M.F."/>
            <person name="Zhu J."/>
            <person name="Sinkins S.P."/>
            <person name="Hogenkamp D.G."/>
            <person name="Amedeo P."/>
            <person name="Arensburger P."/>
            <person name="Atkinson P.W."/>
            <person name="Bidwell S."/>
            <person name="Biedler J."/>
            <person name="Birney E."/>
            <person name="Bruggner R.V."/>
            <person name="Costas J."/>
            <person name="Coy M.R."/>
            <person name="Crabtree J."/>
            <person name="Crawford M."/>
            <person name="Debruyn B."/>
            <person name="Decaprio D."/>
            <person name="Eiglmeier K."/>
            <person name="Eisenstadt E."/>
            <person name="El-Dorry H."/>
            <person name="Gelbart W.M."/>
            <person name="Gomes S.L."/>
            <person name="Hammond M."/>
            <person name="Hannick L.I."/>
            <person name="Hogan J.R."/>
            <person name="Holmes M.H."/>
            <person name="Jaffe D."/>
            <person name="Johnston J.S."/>
            <person name="Kennedy R.C."/>
            <person name="Koo H."/>
            <person name="Kravitz S."/>
            <person name="Kriventseva E.V."/>
            <person name="Kulp D."/>
            <person name="Labutti K."/>
            <person name="Lee E."/>
            <person name="Li S."/>
            <person name="Lovin D.D."/>
            <person name="Mao C."/>
            <person name="Mauceli E."/>
            <person name="Menck C.F."/>
            <person name="Miller J.R."/>
            <person name="Montgomery P."/>
            <person name="Mori A."/>
            <person name="Nascimento A.L."/>
            <person name="Naveira H.F."/>
            <person name="Nusbaum C."/>
            <person name="O'leary S."/>
            <person name="Orvis J."/>
            <person name="Pertea M."/>
            <person name="Quesneville H."/>
            <person name="Reidenbach K.R."/>
            <person name="Rogers Y.H."/>
            <person name="Roth C.W."/>
            <person name="Schneider J.R."/>
            <person name="Schatz M."/>
            <person name="Shumway M."/>
            <person name="Stanke M."/>
            <person name="Stinson E.O."/>
            <person name="Tubio J.M."/>
            <person name="Vanzee J.P."/>
            <person name="Verjovski-Almeida S."/>
            <person name="Werner D."/>
            <person name="White O."/>
            <person name="Wyder S."/>
            <person name="Zeng Q."/>
            <person name="Zhao Q."/>
            <person name="Zhao Y."/>
            <person name="Hill C.A."/>
            <person name="Raikhel A.S."/>
            <person name="Soares M.B."/>
            <person name="Knudson D.L."/>
            <person name="Lee N.H."/>
            <person name="Galagan J."/>
            <person name="Salzberg S.L."/>
            <person name="Paulsen I.T."/>
            <person name="Dimopoulos G."/>
            <person name="Collins F.H."/>
            <person name="Birren B."/>
            <person name="Fraser-Liggett C.M."/>
            <person name="Severson D.W."/>
        </authorList>
    </citation>
    <scope>NUCLEOTIDE SEQUENCE [LARGE SCALE GENOMIC DNA]</scope>
    <source>
        <strain evidence="1">Liverpool</strain>
    </source>
</reference>
<dbReference type="HOGENOM" id="CLU_2980884_0_0_1"/>
<gene>
    <name evidence="1" type="ORF">AaeL_AAEL008176</name>
</gene>
<dbReference type="PhylomeDB" id="Q16ZK4"/>
<evidence type="ECO:0000313" key="2">
    <source>
        <dbReference type="Proteomes" id="UP000682892"/>
    </source>
</evidence>
<proteinExistence type="predicted"/>
<evidence type="ECO:0000313" key="1">
    <source>
        <dbReference type="EMBL" id="EAT40070.1"/>
    </source>
</evidence>